<sequence>MKLKASISMAALGAALLMAGAVQAQSYDRVVVFGDSLSDVGNLPPANQPPSPPYFGGRFSNGQVWIERLGFTVGGATGVSGSRSFAFGGAWTANGGLTPTLAQQIAMYGGSGGTLGGGDLVILWGGANDIFGGVGPASVTANPFATISASAQVAAANMGAHINSVANAGAGTILVANLPNLGATPQFNSGPGLAAQGIVVQATSAFNAALFAQAQAQAAAHPNTNVIYMDVDRAYQTLLAAPSAFGLTNVSQACFNGVTVCTGADGYLFWDGVHPTAAGHALLAQVADGYLYYGDDGAQTTLQGETGLRRRSEALDDALDRLSTREFGPEGWALVFDLHHDMADYDARGPVFEAETETTGLTIAVEGRRASGMRYGVAFTTDDSDVQVGPVSFNAANVGFDVYGGWNSGSLFVDAAAGWSSDSYDGIERITALAPIVTEGRTEGSTLGAKVQAGFNMPMGGLTVSPRAGLSWVRTSVDGYSEQGPAVALHQYDDREISATSGEVAVRLTAGMGERASAVFDLGYRDSLSYDDDGVRVRIAGNTAQPITNMIEEAEGGQTFVGLAIEGEVAQGWTWSIGYRGRYADGMESQTARIGMGLRF</sequence>
<dbReference type="InterPro" id="IPR001087">
    <property type="entry name" value="GDSL"/>
</dbReference>
<dbReference type="RefSeq" id="WP_302109500.1">
    <property type="nucleotide sequence ID" value="NZ_JAUKTR010000002.1"/>
</dbReference>
<protein>
    <submittedName>
        <fullName evidence="4">SGNH/GDSL hydrolase family protein</fullName>
    </submittedName>
</protein>
<evidence type="ECO:0000313" key="5">
    <source>
        <dbReference type="Proteomes" id="UP001169063"/>
    </source>
</evidence>
<evidence type="ECO:0000256" key="1">
    <source>
        <dbReference type="ARBA" id="ARBA00022801"/>
    </source>
</evidence>
<dbReference type="CDD" id="cd01846">
    <property type="entry name" value="fatty_acyltransferase_like"/>
    <property type="match status" value="1"/>
</dbReference>
<keyword evidence="1 4" id="KW-0378">Hydrolase</keyword>
<dbReference type="PROSITE" id="PS51208">
    <property type="entry name" value="AUTOTRANSPORTER"/>
    <property type="match status" value="1"/>
</dbReference>
<dbReference type="PANTHER" id="PTHR45648:SF22">
    <property type="entry name" value="GDSL LIPASE_ACYLHYDROLASE FAMILY PROTEIN (AFU_ORTHOLOGUE AFUA_4G14700)"/>
    <property type="match status" value="1"/>
</dbReference>
<evidence type="ECO:0000313" key="4">
    <source>
        <dbReference type="EMBL" id="MDO1559075.1"/>
    </source>
</evidence>
<dbReference type="Pfam" id="PF03797">
    <property type="entry name" value="Autotransporter"/>
    <property type="match status" value="1"/>
</dbReference>
<name>A0ABT8SKH9_9CAUL</name>
<gene>
    <name evidence="4" type="ORF">Q0812_06495</name>
</gene>
<dbReference type="Gene3D" id="3.40.50.1110">
    <property type="entry name" value="SGNH hydrolase"/>
    <property type="match status" value="1"/>
</dbReference>
<accession>A0ABT8SKH9</accession>
<dbReference type="SMART" id="SM00869">
    <property type="entry name" value="Autotransporter"/>
    <property type="match status" value="1"/>
</dbReference>
<organism evidence="4 5">
    <name type="scientific">Peiella sedimenti</name>
    <dbReference type="NCBI Taxonomy" id="3061083"/>
    <lineage>
        <taxon>Bacteria</taxon>
        <taxon>Pseudomonadati</taxon>
        <taxon>Pseudomonadota</taxon>
        <taxon>Alphaproteobacteria</taxon>
        <taxon>Caulobacterales</taxon>
        <taxon>Caulobacteraceae</taxon>
        <taxon>Peiella</taxon>
    </lineage>
</organism>
<dbReference type="InterPro" id="IPR051058">
    <property type="entry name" value="GDSL_Est/Lipase"/>
</dbReference>
<feature type="domain" description="Autotransporter" evidence="3">
    <location>
        <begin position="327"/>
        <end position="600"/>
    </location>
</feature>
<proteinExistence type="predicted"/>
<dbReference type="PANTHER" id="PTHR45648">
    <property type="entry name" value="GDSL LIPASE/ACYLHYDROLASE FAMILY PROTEIN (AFU_ORTHOLOGUE AFUA_4G14700)"/>
    <property type="match status" value="1"/>
</dbReference>
<dbReference type="InterPro" id="IPR036709">
    <property type="entry name" value="Autotransporte_beta_dom_sf"/>
</dbReference>
<comment type="caution">
    <text evidence="4">The sequence shown here is derived from an EMBL/GenBank/DDBJ whole genome shotgun (WGS) entry which is preliminary data.</text>
</comment>
<dbReference type="InterPro" id="IPR006315">
    <property type="entry name" value="OM_autotransptr_brl_dom"/>
</dbReference>
<dbReference type="Pfam" id="PF00657">
    <property type="entry name" value="Lipase_GDSL"/>
    <property type="match status" value="1"/>
</dbReference>
<feature type="chain" id="PRO_5047532124" evidence="2">
    <location>
        <begin position="25"/>
        <end position="600"/>
    </location>
</feature>
<feature type="signal peptide" evidence="2">
    <location>
        <begin position="1"/>
        <end position="24"/>
    </location>
</feature>
<dbReference type="InterPro" id="IPR005546">
    <property type="entry name" value="Autotransporte_beta"/>
</dbReference>
<evidence type="ECO:0000256" key="2">
    <source>
        <dbReference type="SAM" id="SignalP"/>
    </source>
</evidence>
<dbReference type="NCBIfam" id="TIGR01414">
    <property type="entry name" value="autotrans_barl"/>
    <property type="match status" value="1"/>
</dbReference>
<evidence type="ECO:0000259" key="3">
    <source>
        <dbReference type="PROSITE" id="PS51208"/>
    </source>
</evidence>
<keyword evidence="2" id="KW-0732">Signal</keyword>
<reference evidence="4" key="1">
    <citation type="submission" date="2023-07" db="EMBL/GenBank/DDBJ databases">
        <title>Brevundimonas soil sp. nov., isolated from the soil of chemical plant.</title>
        <authorList>
            <person name="Wu N."/>
        </authorList>
    </citation>
    <scope>NUCLEOTIDE SEQUENCE</scope>
    <source>
        <strain evidence="4">XZ-24</strain>
    </source>
</reference>
<dbReference type="SUPFAM" id="SSF103515">
    <property type="entry name" value="Autotransporter"/>
    <property type="match status" value="1"/>
</dbReference>
<dbReference type="EMBL" id="JAUKTR010000002">
    <property type="protein sequence ID" value="MDO1559075.1"/>
    <property type="molecule type" value="Genomic_DNA"/>
</dbReference>
<dbReference type="Proteomes" id="UP001169063">
    <property type="component" value="Unassembled WGS sequence"/>
</dbReference>
<keyword evidence="5" id="KW-1185">Reference proteome</keyword>
<dbReference type="SUPFAM" id="SSF52266">
    <property type="entry name" value="SGNH hydrolase"/>
    <property type="match status" value="1"/>
</dbReference>
<dbReference type="GO" id="GO:0016787">
    <property type="term" value="F:hydrolase activity"/>
    <property type="evidence" value="ECO:0007669"/>
    <property type="project" value="UniProtKB-KW"/>
</dbReference>
<dbReference type="InterPro" id="IPR036514">
    <property type="entry name" value="SGNH_hydro_sf"/>
</dbReference>
<dbReference type="Gene3D" id="2.40.128.130">
    <property type="entry name" value="Autotransporter beta-domain"/>
    <property type="match status" value="1"/>
</dbReference>